<protein>
    <submittedName>
        <fullName evidence="1">Uncharacterized protein</fullName>
    </submittedName>
</protein>
<comment type="caution">
    <text evidence="1">The sequence shown here is derived from an EMBL/GenBank/DDBJ whole genome shotgun (WGS) entry which is preliminary data.</text>
</comment>
<name>A0A4Z2J6G3_9TELE</name>
<evidence type="ECO:0000313" key="1">
    <source>
        <dbReference type="EMBL" id="TNN85740.1"/>
    </source>
</evidence>
<dbReference type="EMBL" id="SRLO01000019">
    <property type="protein sequence ID" value="TNN85740.1"/>
    <property type="molecule type" value="Genomic_DNA"/>
</dbReference>
<proteinExistence type="predicted"/>
<organism evidence="1 2">
    <name type="scientific">Liparis tanakae</name>
    <name type="common">Tanaka's snailfish</name>
    <dbReference type="NCBI Taxonomy" id="230148"/>
    <lineage>
        <taxon>Eukaryota</taxon>
        <taxon>Metazoa</taxon>
        <taxon>Chordata</taxon>
        <taxon>Craniata</taxon>
        <taxon>Vertebrata</taxon>
        <taxon>Euteleostomi</taxon>
        <taxon>Actinopterygii</taxon>
        <taxon>Neopterygii</taxon>
        <taxon>Teleostei</taxon>
        <taxon>Neoteleostei</taxon>
        <taxon>Acanthomorphata</taxon>
        <taxon>Eupercaria</taxon>
        <taxon>Perciformes</taxon>
        <taxon>Cottioidei</taxon>
        <taxon>Cottales</taxon>
        <taxon>Liparidae</taxon>
        <taxon>Liparis</taxon>
    </lineage>
</organism>
<accession>A0A4Z2J6G3</accession>
<sequence>MKSKGSLNFGLHGAQQVSSHLLQQLCEQDEQPVLQIFLVDVDEVYQCLQEHAEHLNTHRRFGTHRDSVAQ</sequence>
<reference evidence="1 2" key="1">
    <citation type="submission" date="2019-03" db="EMBL/GenBank/DDBJ databases">
        <title>First draft genome of Liparis tanakae, snailfish: a comprehensive survey of snailfish specific genes.</title>
        <authorList>
            <person name="Kim W."/>
            <person name="Song I."/>
            <person name="Jeong J.-H."/>
            <person name="Kim D."/>
            <person name="Kim S."/>
            <person name="Ryu S."/>
            <person name="Song J.Y."/>
            <person name="Lee S.K."/>
        </authorList>
    </citation>
    <scope>NUCLEOTIDE SEQUENCE [LARGE SCALE GENOMIC DNA]</scope>
    <source>
        <tissue evidence="1">Muscle</tissue>
    </source>
</reference>
<gene>
    <name evidence="1" type="ORF">EYF80_003987</name>
</gene>
<dbReference type="Proteomes" id="UP000314294">
    <property type="component" value="Unassembled WGS sequence"/>
</dbReference>
<keyword evidence="2" id="KW-1185">Reference proteome</keyword>
<dbReference type="AlphaFoldDB" id="A0A4Z2J6G3"/>
<evidence type="ECO:0000313" key="2">
    <source>
        <dbReference type="Proteomes" id="UP000314294"/>
    </source>
</evidence>